<reference evidence="1 2" key="1">
    <citation type="submission" date="2023-04" db="EMBL/GenBank/DDBJ databases">
        <title>Antarctic isolates genomes.</title>
        <authorList>
            <person name="Dimov S.G."/>
        </authorList>
    </citation>
    <scope>NUCLEOTIDE SEQUENCE [LARGE SCALE GENOMIC DNA]</scope>
    <source>
        <strain evidence="1 2">AL19</strain>
    </source>
</reference>
<evidence type="ECO:0000313" key="1">
    <source>
        <dbReference type="EMBL" id="MDI3234164.1"/>
    </source>
</evidence>
<evidence type="ECO:0000313" key="2">
    <source>
        <dbReference type="Proteomes" id="UP001243286"/>
    </source>
</evidence>
<keyword evidence="2" id="KW-1185">Reference proteome</keyword>
<dbReference type="EMBL" id="JASBQV010000004">
    <property type="protein sequence ID" value="MDI3234164.1"/>
    <property type="molecule type" value="Genomic_DNA"/>
</dbReference>
<name>A0ABT6R1L6_9BACL</name>
<gene>
    <name evidence="1" type="ORF">QK289_04020</name>
</gene>
<organism evidence="1 2">
    <name type="scientific">Exiguobacterium antarcticum</name>
    <dbReference type="NCBI Taxonomy" id="132920"/>
    <lineage>
        <taxon>Bacteria</taxon>
        <taxon>Bacillati</taxon>
        <taxon>Bacillota</taxon>
        <taxon>Bacilli</taxon>
        <taxon>Bacillales</taxon>
        <taxon>Bacillales Family XII. Incertae Sedis</taxon>
        <taxon>Exiguobacterium</taxon>
    </lineage>
</organism>
<sequence>MSQIHRSRLYEPTEWEDRVLDDQNGSVLVQGTPIDEENMNNLEAGVLIGHYDIGLLAMFAMQVATSNEFELQKLKKQKFLQGKATITNATTDNGYYRSSDPFVMVALTGFPQANAPDYEVLVTPNDPADAGTLSVIEKTQNGFKVMSTSTSKTISFTWTLLNPQIS</sequence>
<accession>A0ABT6R1L6</accession>
<proteinExistence type="predicted"/>
<dbReference type="RefSeq" id="WP_282354688.1">
    <property type="nucleotide sequence ID" value="NZ_JASBQV010000004.1"/>
</dbReference>
<dbReference type="Proteomes" id="UP001243286">
    <property type="component" value="Unassembled WGS sequence"/>
</dbReference>
<comment type="caution">
    <text evidence="1">The sequence shown here is derived from an EMBL/GenBank/DDBJ whole genome shotgun (WGS) entry which is preliminary data.</text>
</comment>
<protein>
    <submittedName>
        <fullName evidence="1">Signal transduction protein</fullName>
    </submittedName>
</protein>